<dbReference type="PANTHER" id="PTHR21860:SF2">
    <property type="entry name" value="GENERAL TRANSCRIPTION FACTOR 3C POLYPEPTIDE 6"/>
    <property type="match status" value="1"/>
</dbReference>
<organism evidence="3 4">
    <name type="scientific">Favolaschia claudopus</name>
    <dbReference type="NCBI Taxonomy" id="2862362"/>
    <lineage>
        <taxon>Eukaryota</taxon>
        <taxon>Fungi</taxon>
        <taxon>Dikarya</taxon>
        <taxon>Basidiomycota</taxon>
        <taxon>Agaricomycotina</taxon>
        <taxon>Agaricomycetes</taxon>
        <taxon>Agaricomycetidae</taxon>
        <taxon>Agaricales</taxon>
        <taxon>Marasmiineae</taxon>
        <taxon>Mycenaceae</taxon>
        <taxon>Favolaschia</taxon>
    </lineage>
</organism>
<evidence type="ECO:0000256" key="1">
    <source>
        <dbReference type="SAM" id="MobiDB-lite"/>
    </source>
</evidence>
<feature type="domain" description="Transcription factor TFIIIC triple barrel" evidence="2">
    <location>
        <begin position="24"/>
        <end position="114"/>
    </location>
</feature>
<sequence>MAEYSTLCPGYKQVETFGPDDEYEEEEVVYVTLDLGDIEPSLIPRSSHYRLIGLDTPTPFLQLSGTVFKGRHDGLLGTELLFTDGKDPSDSSKRAIVHVANTEQRINFKEVRLKPKQPAVGEDDYLPFEDDGRFGVDNITGKNPPMRKRAPRRPRKDKEKDGIEAEAVGETNGNDGAVEEAAQREEQVQEQVQVEVTQQV</sequence>
<dbReference type="EMBL" id="JAWWNJ010000182">
    <property type="protein sequence ID" value="KAK6974604.1"/>
    <property type="molecule type" value="Genomic_DNA"/>
</dbReference>
<feature type="region of interest" description="Disordered" evidence="1">
    <location>
        <begin position="122"/>
        <end position="200"/>
    </location>
</feature>
<feature type="compositionally biased region" description="Low complexity" evidence="1">
    <location>
        <begin position="189"/>
        <end position="200"/>
    </location>
</feature>
<keyword evidence="4" id="KW-1185">Reference proteome</keyword>
<proteinExistence type="predicted"/>
<dbReference type="GO" id="GO:0000127">
    <property type="term" value="C:transcription factor TFIIIC complex"/>
    <property type="evidence" value="ECO:0007669"/>
    <property type="project" value="TreeGrafter"/>
</dbReference>
<dbReference type="PANTHER" id="PTHR21860">
    <property type="entry name" value="TRANSCRIPTION INITIATION FACTOR IIIC TFIIIC , POLYPEPTIDE 6-RELATED"/>
    <property type="match status" value="1"/>
</dbReference>
<dbReference type="InterPro" id="IPR019481">
    <property type="entry name" value="TFIIIC_triple_barrel"/>
</dbReference>
<evidence type="ECO:0000313" key="4">
    <source>
        <dbReference type="Proteomes" id="UP001362999"/>
    </source>
</evidence>
<gene>
    <name evidence="3" type="ORF">R3P38DRAFT_3131897</name>
</gene>
<name>A0AAV9Z884_9AGAR</name>
<reference evidence="3 4" key="1">
    <citation type="journal article" date="2024" name="J Genomics">
        <title>Draft genome sequencing and assembly of Favolaschia claudopus CIRM-BRFM 2984 isolated from oak limbs.</title>
        <authorList>
            <person name="Navarro D."/>
            <person name="Drula E."/>
            <person name="Chaduli D."/>
            <person name="Cazenave R."/>
            <person name="Ahrendt S."/>
            <person name="Wang J."/>
            <person name="Lipzen A."/>
            <person name="Daum C."/>
            <person name="Barry K."/>
            <person name="Grigoriev I.V."/>
            <person name="Favel A."/>
            <person name="Rosso M.N."/>
            <person name="Martin F."/>
        </authorList>
    </citation>
    <scope>NUCLEOTIDE SEQUENCE [LARGE SCALE GENOMIC DNA]</scope>
    <source>
        <strain evidence="3 4">CIRM-BRFM 2984</strain>
    </source>
</reference>
<dbReference type="Proteomes" id="UP001362999">
    <property type="component" value="Unassembled WGS sequence"/>
</dbReference>
<protein>
    <recommendedName>
        <fullName evidence="2">Transcription factor TFIIIC triple barrel domain-containing protein</fullName>
    </recommendedName>
</protein>
<feature type="compositionally biased region" description="Basic residues" evidence="1">
    <location>
        <begin position="145"/>
        <end position="155"/>
    </location>
</feature>
<dbReference type="Gene3D" id="2.60.40.4370">
    <property type="match status" value="1"/>
</dbReference>
<dbReference type="InterPro" id="IPR042771">
    <property type="entry name" value="GTF3C6-like"/>
</dbReference>
<accession>A0AAV9Z884</accession>
<evidence type="ECO:0000313" key="3">
    <source>
        <dbReference type="EMBL" id="KAK6974604.1"/>
    </source>
</evidence>
<evidence type="ECO:0000259" key="2">
    <source>
        <dbReference type="Pfam" id="PF10419"/>
    </source>
</evidence>
<comment type="caution">
    <text evidence="3">The sequence shown here is derived from an EMBL/GenBank/DDBJ whole genome shotgun (WGS) entry which is preliminary data.</text>
</comment>
<dbReference type="Pfam" id="PF10419">
    <property type="entry name" value="TFIIIC_sub6"/>
    <property type="match status" value="1"/>
</dbReference>
<dbReference type="GO" id="GO:0006383">
    <property type="term" value="P:transcription by RNA polymerase III"/>
    <property type="evidence" value="ECO:0007669"/>
    <property type="project" value="InterPro"/>
</dbReference>
<dbReference type="AlphaFoldDB" id="A0AAV9Z884"/>